<evidence type="ECO:0000256" key="1">
    <source>
        <dbReference type="SAM" id="Phobius"/>
    </source>
</evidence>
<dbReference type="EMBL" id="FPBV01000028">
    <property type="protein sequence ID" value="SFV05954.1"/>
    <property type="molecule type" value="Genomic_DNA"/>
</dbReference>
<keyword evidence="3" id="KW-1185">Reference proteome</keyword>
<evidence type="ECO:0000313" key="2">
    <source>
        <dbReference type="EMBL" id="SFV05954.1"/>
    </source>
</evidence>
<feature type="transmembrane region" description="Helical" evidence="1">
    <location>
        <begin position="158"/>
        <end position="176"/>
    </location>
</feature>
<feature type="transmembrane region" description="Helical" evidence="1">
    <location>
        <begin position="80"/>
        <end position="98"/>
    </location>
</feature>
<feature type="transmembrane region" description="Helical" evidence="1">
    <location>
        <begin position="12"/>
        <end position="30"/>
    </location>
</feature>
<protein>
    <submittedName>
        <fullName evidence="2">Uncharacterized protein</fullName>
    </submittedName>
</protein>
<dbReference type="RefSeq" id="WP_139234768.1">
    <property type="nucleotide sequence ID" value="NZ_FPBV01000028.1"/>
</dbReference>
<gene>
    <name evidence="2" type="ORF">SAMN05421543_12827</name>
</gene>
<accession>A0A1I7L8X6</accession>
<name>A0A1I7L8X6_9BACL</name>
<dbReference type="OrthoDB" id="2373197at2"/>
<evidence type="ECO:0000313" key="3">
    <source>
        <dbReference type="Proteomes" id="UP000183508"/>
    </source>
</evidence>
<keyword evidence="1" id="KW-0812">Transmembrane</keyword>
<feature type="transmembrane region" description="Helical" evidence="1">
    <location>
        <begin position="42"/>
        <end position="60"/>
    </location>
</feature>
<sequence length="233" mass="25773">MLALLQRVPDAWIALLLGCVGGWAFLKLQPKNRAREIVADKLSGAVLVFVVFTRFSGILQQPSLSLRDNLMALIGGTPPGGIFVGLAASMLYLIISLWRKKALDQTKLKLVAQTLVVGAIPYFAYRAYVDLHPYRFEDLVRCGFAVILYLLSRRASMYAHRVWAVAGATLFGTSLLVPHVELYTVFDLSQWTFLLIMAASISVEAWYDVAGTSPAAGLVKDEHVQREGKRDCL</sequence>
<reference evidence="3" key="1">
    <citation type="submission" date="2016-10" db="EMBL/GenBank/DDBJ databases">
        <authorList>
            <person name="Varghese N."/>
        </authorList>
    </citation>
    <scope>NUCLEOTIDE SEQUENCE [LARGE SCALE GENOMIC DNA]</scope>
    <source>
        <strain evidence="3">DSM 17980</strain>
    </source>
</reference>
<keyword evidence="1" id="KW-1133">Transmembrane helix</keyword>
<dbReference type="Proteomes" id="UP000183508">
    <property type="component" value="Unassembled WGS sequence"/>
</dbReference>
<dbReference type="STRING" id="392015.SAMN05421543_12827"/>
<organism evidence="2 3">
    <name type="scientific">Alicyclobacillus macrosporangiidus</name>
    <dbReference type="NCBI Taxonomy" id="392015"/>
    <lineage>
        <taxon>Bacteria</taxon>
        <taxon>Bacillati</taxon>
        <taxon>Bacillota</taxon>
        <taxon>Bacilli</taxon>
        <taxon>Bacillales</taxon>
        <taxon>Alicyclobacillaceae</taxon>
        <taxon>Alicyclobacillus</taxon>
    </lineage>
</organism>
<keyword evidence="1" id="KW-0472">Membrane</keyword>
<proteinExistence type="predicted"/>
<dbReference type="AlphaFoldDB" id="A0A1I7L8X6"/>